<organism evidence="2">
    <name type="scientific">Candidatus Kentrum sp. FM</name>
    <dbReference type="NCBI Taxonomy" id="2126340"/>
    <lineage>
        <taxon>Bacteria</taxon>
        <taxon>Pseudomonadati</taxon>
        <taxon>Pseudomonadota</taxon>
        <taxon>Gammaproteobacteria</taxon>
        <taxon>Candidatus Kentrum</taxon>
    </lineage>
</organism>
<accession>A0A450TUE1</accession>
<reference evidence="2" key="1">
    <citation type="submission" date="2019-02" db="EMBL/GenBank/DDBJ databases">
        <authorList>
            <person name="Gruber-Vodicka R. H."/>
            <person name="Seah K. B. B."/>
        </authorList>
    </citation>
    <scope>NUCLEOTIDE SEQUENCE</scope>
    <source>
        <strain evidence="1">BECK_BZ163</strain>
        <strain evidence="3">BECK_BZ164</strain>
        <strain evidence="2">BECK_BZ165</strain>
    </source>
</reference>
<proteinExistence type="predicted"/>
<evidence type="ECO:0000313" key="2">
    <source>
        <dbReference type="EMBL" id="VFJ72416.1"/>
    </source>
</evidence>
<evidence type="ECO:0000313" key="3">
    <source>
        <dbReference type="EMBL" id="VFK19437.1"/>
    </source>
</evidence>
<dbReference type="AlphaFoldDB" id="A0A450TUE1"/>
<gene>
    <name evidence="1" type="ORF">BECKFM1743A_GA0114220_106114</name>
    <name evidence="3" type="ORF">BECKFM1743B_GA0114221_106195</name>
    <name evidence="2" type="ORF">BECKFM1743C_GA0114222_106524</name>
</gene>
<dbReference type="EMBL" id="CAADFL010000619">
    <property type="protein sequence ID" value="VFK19437.1"/>
    <property type="molecule type" value="Genomic_DNA"/>
</dbReference>
<sequence length="55" mass="5973">MVSPAVAGAVVLVRFPFSDLSASKLRDDWILCQITGNAYSDSRAIEPTFRTSIAK</sequence>
<dbReference type="EMBL" id="CAADEZ010000611">
    <property type="protein sequence ID" value="VFJ71943.1"/>
    <property type="molecule type" value="Genomic_DNA"/>
</dbReference>
<protein>
    <submittedName>
        <fullName evidence="2">Uncharacterized protein</fullName>
    </submittedName>
</protein>
<name>A0A450TUE1_9GAMM</name>
<evidence type="ECO:0000313" key="1">
    <source>
        <dbReference type="EMBL" id="VFJ71943.1"/>
    </source>
</evidence>
<dbReference type="EMBL" id="CAADFA010000652">
    <property type="protein sequence ID" value="VFJ72416.1"/>
    <property type="molecule type" value="Genomic_DNA"/>
</dbReference>